<comment type="subunit">
    <text evidence="4">Homodimer. Polymerizes to form a dynamic ring structure in a strictly GTP-dependent manner. Interacts directly with several other division proteins.</text>
</comment>
<dbReference type="PROSITE" id="PS01135">
    <property type="entry name" value="FTSZ_2"/>
    <property type="match status" value="1"/>
</dbReference>
<evidence type="ECO:0000256" key="5">
    <source>
        <dbReference type="NCBIfam" id="TIGR00065"/>
    </source>
</evidence>
<dbReference type="GO" id="GO:0003924">
    <property type="term" value="F:GTPase activity"/>
    <property type="evidence" value="ECO:0007669"/>
    <property type="project" value="UniProtKB-UniRule"/>
</dbReference>
<dbReference type="GO" id="GO:0005737">
    <property type="term" value="C:cytoplasm"/>
    <property type="evidence" value="ECO:0007669"/>
    <property type="project" value="UniProtKB-SubCell"/>
</dbReference>
<accession>A0A368UB47</accession>
<dbReference type="InterPro" id="IPR045061">
    <property type="entry name" value="FtsZ/CetZ"/>
</dbReference>
<evidence type="ECO:0000256" key="3">
    <source>
        <dbReference type="ARBA" id="ARBA00023134"/>
    </source>
</evidence>
<dbReference type="GO" id="GO:0043093">
    <property type="term" value="P:FtsZ-dependent cytokinesis"/>
    <property type="evidence" value="ECO:0007669"/>
    <property type="project" value="UniProtKB-UniRule"/>
</dbReference>
<dbReference type="InterPro" id="IPR024757">
    <property type="entry name" value="FtsZ_C"/>
</dbReference>
<evidence type="ECO:0000256" key="1">
    <source>
        <dbReference type="ARBA" id="ARBA00009690"/>
    </source>
</evidence>
<keyword evidence="4 6" id="KW-0132">Cell division</keyword>
<proteinExistence type="inferred from homology"/>
<comment type="caution">
    <text evidence="10">The sequence shown here is derived from an EMBL/GenBank/DDBJ whole genome shotgun (WGS) entry which is preliminary data.</text>
</comment>
<dbReference type="InterPro" id="IPR008280">
    <property type="entry name" value="Tub_FtsZ_C"/>
</dbReference>
<gene>
    <name evidence="4" type="primary">ftsZ</name>
    <name evidence="10" type="ORF">DU506_01785</name>
</gene>
<keyword evidence="11" id="KW-1185">Reference proteome</keyword>
<dbReference type="SMART" id="SM00865">
    <property type="entry name" value="Tubulin_C"/>
    <property type="match status" value="1"/>
</dbReference>
<evidence type="ECO:0000256" key="7">
    <source>
        <dbReference type="SAM" id="MobiDB-lite"/>
    </source>
</evidence>
<feature type="binding site" evidence="4">
    <location>
        <begin position="110"/>
        <end position="112"/>
    </location>
    <ligand>
        <name>GTP</name>
        <dbReference type="ChEBI" id="CHEBI:37565"/>
    </ligand>
</feature>
<comment type="similarity">
    <text evidence="1 4 6">Belongs to the FtsZ family.</text>
</comment>
<dbReference type="OrthoDB" id="9813375at2"/>
<dbReference type="Pfam" id="PF00091">
    <property type="entry name" value="Tubulin"/>
    <property type="match status" value="1"/>
</dbReference>
<dbReference type="CDD" id="cd02201">
    <property type="entry name" value="FtsZ_type1"/>
    <property type="match status" value="1"/>
</dbReference>
<dbReference type="SUPFAM" id="SSF55307">
    <property type="entry name" value="Tubulin C-terminal domain-like"/>
    <property type="match status" value="1"/>
</dbReference>
<dbReference type="GO" id="GO:0000917">
    <property type="term" value="P:division septum assembly"/>
    <property type="evidence" value="ECO:0007669"/>
    <property type="project" value="UniProtKB-KW"/>
</dbReference>
<protein>
    <recommendedName>
        <fullName evidence="4 5">Cell division protein FtsZ</fullName>
    </recommendedName>
</protein>
<dbReference type="SUPFAM" id="SSF52490">
    <property type="entry name" value="Tubulin nucleotide-binding domain-like"/>
    <property type="match status" value="1"/>
</dbReference>
<sequence>MAPFTSESLEHPAQLKIIGVGGGGGNTVMHMLESQALEGIDYISANTDQQTLLKTPQRVALAIGNGLTKGLGAGANPEIGRQAAEESREDIRARLAGADMVFITAGMGGGTGTGAAPVVAQIAREEGMLTVAVVTRPFVFEGGKRKAIADQGIAALAECVDSLIVIPNERLLPVLGKNTSLLKAFAAVNDVLRDGVAGIAEMITSPGMINVDFADVKAVMSQQGRAKIGVGTARGESRATEAALAAVNSPLLEELDISGARGVLVNITAGPDLTLGEFNEVGEVINQFAGNEATVVIGTSVDMDMSDTIRVSIVAAGLNGTAAKVNTVSMPAKSPPELTHRHRKVEQPASRTASPSPSASTHDQDYLDIPAFLRRDAR</sequence>
<evidence type="ECO:0000256" key="2">
    <source>
        <dbReference type="ARBA" id="ARBA00022741"/>
    </source>
</evidence>
<feature type="binding site" evidence="4">
    <location>
        <position position="141"/>
    </location>
    <ligand>
        <name>GTP</name>
        <dbReference type="ChEBI" id="CHEBI:37565"/>
    </ligand>
</feature>
<dbReference type="InterPro" id="IPR036525">
    <property type="entry name" value="Tubulin/FtsZ_GTPase_sf"/>
</dbReference>
<comment type="function">
    <text evidence="4 6">Essential cell division protein that forms a contractile ring structure (Z ring) at the future cell division site. The regulation of the ring assembly controls the timing and the location of cell division. One of the functions of the FtsZ ring is to recruit other cell division proteins to the septum to produce a new cell wall between the dividing cells. Binds GTP and shows GTPase activity.</text>
</comment>
<dbReference type="PRINTS" id="PR00423">
    <property type="entry name" value="CELLDVISFTSZ"/>
</dbReference>
<keyword evidence="2 4" id="KW-0547">Nucleotide-binding</keyword>
<dbReference type="FunFam" id="3.40.50.1440:FF:000001">
    <property type="entry name" value="Cell division protein FtsZ"/>
    <property type="match status" value="1"/>
</dbReference>
<keyword evidence="3 4" id="KW-0342">GTP-binding</keyword>
<feature type="compositionally biased region" description="Low complexity" evidence="7">
    <location>
        <begin position="348"/>
        <end position="361"/>
    </location>
</feature>
<organism evidence="10 11">
    <name type="scientific">Vreelandella rituensis</name>
    <dbReference type="NCBI Taxonomy" id="2282306"/>
    <lineage>
        <taxon>Bacteria</taxon>
        <taxon>Pseudomonadati</taxon>
        <taxon>Pseudomonadota</taxon>
        <taxon>Gammaproteobacteria</taxon>
        <taxon>Oceanospirillales</taxon>
        <taxon>Halomonadaceae</taxon>
        <taxon>Vreelandella</taxon>
    </lineage>
</organism>
<dbReference type="SMART" id="SM00864">
    <property type="entry name" value="Tubulin"/>
    <property type="match status" value="1"/>
</dbReference>
<dbReference type="InterPro" id="IPR037103">
    <property type="entry name" value="Tubulin/FtsZ-like_C"/>
</dbReference>
<dbReference type="InterPro" id="IPR003008">
    <property type="entry name" value="Tubulin_FtsZ_GTPase"/>
</dbReference>
<dbReference type="EMBL" id="QPIJ01000001">
    <property type="protein sequence ID" value="RCV93916.1"/>
    <property type="molecule type" value="Genomic_DNA"/>
</dbReference>
<feature type="binding site" evidence="4">
    <location>
        <begin position="22"/>
        <end position="26"/>
    </location>
    <ligand>
        <name>GTP</name>
        <dbReference type="ChEBI" id="CHEBI:37565"/>
    </ligand>
</feature>
<dbReference type="GO" id="GO:0051258">
    <property type="term" value="P:protein polymerization"/>
    <property type="evidence" value="ECO:0007669"/>
    <property type="project" value="UniProtKB-UniRule"/>
</dbReference>
<dbReference type="Gene3D" id="3.40.50.1440">
    <property type="entry name" value="Tubulin/FtsZ, GTPase domain"/>
    <property type="match status" value="1"/>
</dbReference>
<dbReference type="RefSeq" id="WP_114485244.1">
    <property type="nucleotide sequence ID" value="NZ_CBCSHM010000001.1"/>
</dbReference>
<dbReference type="HAMAP" id="MF_00909">
    <property type="entry name" value="FtsZ"/>
    <property type="match status" value="1"/>
</dbReference>
<dbReference type="PANTHER" id="PTHR30314:SF3">
    <property type="entry name" value="MITOCHONDRIAL DIVISION PROTEIN FSZA"/>
    <property type="match status" value="1"/>
</dbReference>
<dbReference type="GO" id="GO:0005525">
    <property type="term" value="F:GTP binding"/>
    <property type="evidence" value="ECO:0007669"/>
    <property type="project" value="UniProtKB-UniRule"/>
</dbReference>
<dbReference type="AlphaFoldDB" id="A0A368UB47"/>
<feature type="region of interest" description="Disordered" evidence="7">
    <location>
        <begin position="328"/>
        <end position="369"/>
    </location>
</feature>
<evidence type="ECO:0000259" key="8">
    <source>
        <dbReference type="SMART" id="SM00864"/>
    </source>
</evidence>
<evidence type="ECO:0000313" key="11">
    <source>
        <dbReference type="Proteomes" id="UP000253204"/>
    </source>
</evidence>
<keyword evidence="4 6" id="KW-0131">Cell cycle</keyword>
<dbReference type="Gene3D" id="3.30.1330.20">
    <property type="entry name" value="Tubulin/FtsZ, C-terminal domain"/>
    <property type="match status" value="1"/>
</dbReference>
<feature type="binding site" evidence="4">
    <location>
        <position position="145"/>
    </location>
    <ligand>
        <name>GTP</name>
        <dbReference type="ChEBI" id="CHEBI:37565"/>
    </ligand>
</feature>
<evidence type="ECO:0000313" key="10">
    <source>
        <dbReference type="EMBL" id="RCV93916.1"/>
    </source>
</evidence>
<dbReference type="InterPro" id="IPR000158">
    <property type="entry name" value="Cell_div_FtsZ"/>
</dbReference>
<evidence type="ECO:0000256" key="6">
    <source>
        <dbReference type="RuleBase" id="RU000631"/>
    </source>
</evidence>
<evidence type="ECO:0000256" key="4">
    <source>
        <dbReference type="HAMAP-Rule" id="MF_00909"/>
    </source>
</evidence>
<dbReference type="NCBIfam" id="TIGR00065">
    <property type="entry name" value="ftsZ"/>
    <property type="match status" value="1"/>
</dbReference>
<feature type="binding site" evidence="4">
    <location>
        <position position="189"/>
    </location>
    <ligand>
        <name>GTP</name>
        <dbReference type="ChEBI" id="CHEBI:37565"/>
    </ligand>
</feature>
<dbReference type="GO" id="GO:0032153">
    <property type="term" value="C:cell division site"/>
    <property type="evidence" value="ECO:0007669"/>
    <property type="project" value="UniProtKB-UniRule"/>
</dbReference>
<comment type="subcellular location">
    <subcellularLocation>
        <location evidence="4">Cytoplasm</location>
    </subcellularLocation>
    <text evidence="4">Assembles at midcell at the inner surface of the cytoplasmic membrane.</text>
</comment>
<name>A0A368UB47_9GAMM</name>
<reference evidence="10 11" key="1">
    <citation type="submission" date="2018-07" db="EMBL/GenBank/DDBJ databases">
        <title>Halomonas rutogse sp. nov., isolated from Lake TangqianCo on Tibetan Plateau.</title>
        <authorList>
            <person name="Lu H."/>
            <person name="Xing P."/>
            <person name="Wu Q."/>
        </authorList>
    </citation>
    <scope>NUCLEOTIDE SEQUENCE [LARGE SCALE GENOMIC DNA]</scope>
    <source>
        <strain evidence="10 11">TQ8S</strain>
    </source>
</reference>
<dbReference type="PROSITE" id="PS01134">
    <property type="entry name" value="FTSZ_1"/>
    <property type="match status" value="1"/>
</dbReference>
<dbReference type="Pfam" id="PF12327">
    <property type="entry name" value="FtsZ_C"/>
    <property type="match status" value="1"/>
</dbReference>
<dbReference type="Proteomes" id="UP000253204">
    <property type="component" value="Unassembled WGS sequence"/>
</dbReference>
<evidence type="ECO:0000259" key="9">
    <source>
        <dbReference type="SMART" id="SM00865"/>
    </source>
</evidence>
<dbReference type="InterPro" id="IPR018316">
    <property type="entry name" value="Tubulin/FtsZ_2-layer-sand-dom"/>
</dbReference>
<feature type="domain" description="Tubulin/FtsZ 2-layer sandwich" evidence="9">
    <location>
        <begin position="209"/>
        <end position="327"/>
    </location>
</feature>
<keyword evidence="4" id="KW-0963">Cytoplasm</keyword>
<dbReference type="PANTHER" id="PTHR30314">
    <property type="entry name" value="CELL DIVISION PROTEIN FTSZ-RELATED"/>
    <property type="match status" value="1"/>
</dbReference>
<feature type="domain" description="Tubulin/FtsZ GTPase" evidence="8">
    <location>
        <begin position="14"/>
        <end position="207"/>
    </location>
</feature>
<keyword evidence="4 6" id="KW-0717">Septation</keyword>
<dbReference type="InterPro" id="IPR020805">
    <property type="entry name" value="Cell_div_FtsZ_CS"/>
</dbReference>